<evidence type="ECO:0000313" key="2">
    <source>
        <dbReference type="Proteomes" id="UP000276133"/>
    </source>
</evidence>
<dbReference type="AlphaFoldDB" id="A0A3M7QF99"/>
<comment type="caution">
    <text evidence="1">The sequence shown here is derived from an EMBL/GenBank/DDBJ whole genome shotgun (WGS) entry which is preliminary data.</text>
</comment>
<proteinExistence type="predicted"/>
<organism evidence="1 2">
    <name type="scientific">Brachionus plicatilis</name>
    <name type="common">Marine rotifer</name>
    <name type="synonym">Brachionus muelleri</name>
    <dbReference type="NCBI Taxonomy" id="10195"/>
    <lineage>
        <taxon>Eukaryota</taxon>
        <taxon>Metazoa</taxon>
        <taxon>Spiralia</taxon>
        <taxon>Gnathifera</taxon>
        <taxon>Rotifera</taxon>
        <taxon>Eurotatoria</taxon>
        <taxon>Monogononta</taxon>
        <taxon>Pseudotrocha</taxon>
        <taxon>Ploima</taxon>
        <taxon>Brachionidae</taxon>
        <taxon>Brachionus</taxon>
    </lineage>
</organism>
<name>A0A3M7QF99_BRAPC</name>
<keyword evidence="2" id="KW-1185">Reference proteome</keyword>
<protein>
    <submittedName>
        <fullName evidence="1">Uncharacterized protein</fullName>
    </submittedName>
</protein>
<dbReference type="EMBL" id="REGN01006425">
    <property type="protein sequence ID" value="RNA09615.1"/>
    <property type="molecule type" value="Genomic_DNA"/>
</dbReference>
<evidence type="ECO:0000313" key="1">
    <source>
        <dbReference type="EMBL" id="RNA09615.1"/>
    </source>
</evidence>
<sequence>MPGPWVHGPPIKVIILAAQLGYSASNRPTAIDSATPVDLSGPNRSKPCHSWKLAEEICILAEETAAAEAVGLVDSDEQACSMELVYSNLAFLVFALHSSLWCP</sequence>
<dbReference type="Proteomes" id="UP000276133">
    <property type="component" value="Unassembled WGS sequence"/>
</dbReference>
<reference evidence="1 2" key="1">
    <citation type="journal article" date="2018" name="Sci. Rep.">
        <title>Genomic signatures of local adaptation to the degree of environmental predictability in rotifers.</title>
        <authorList>
            <person name="Franch-Gras L."/>
            <person name="Hahn C."/>
            <person name="Garcia-Roger E.M."/>
            <person name="Carmona M.J."/>
            <person name="Serra M."/>
            <person name="Gomez A."/>
        </authorList>
    </citation>
    <scope>NUCLEOTIDE SEQUENCE [LARGE SCALE GENOMIC DNA]</scope>
    <source>
        <strain evidence="1">HYR1</strain>
    </source>
</reference>
<accession>A0A3M7QF99</accession>
<gene>
    <name evidence="1" type="ORF">BpHYR1_017262</name>
</gene>